<dbReference type="InterPro" id="IPR037293">
    <property type="entry name" value="Gal_Oxidase_central_sf"/>
</dbReference>
<feature type="compositionally biased region" description="Polar residues" evidence="3">
    <location>
        <begin position="1"/>
        <end position="14"/>
    </location>
</feature>
<dbReference type="RefSeq" id="WP_103954244.1">
    <property type="nucleotide sequence ID" value="NZ_FNVT01000001.1"/>
</dbReference>
<dbReference type="OrthoDB" id="3676679at2"/>
<dbReference type="InterPro" id="IPR015915">
    <property type="entry name" value="Kelch-typ_b-propeller"/>
</dbReference>
<dbReference type="PANTHER" id="PTHR24412">
    <property type="entry name" value="KELCH PROTEIN"/>
    <property type="match status" value="1"/>
</dbReference>
<dbReference type="Pfam" id="PF24681">
    <property type="entry name" value="Kelch_KLHDC2_KLHL20_DRC7"/>
    <property type="match status" value="1"/>
</dbReference>
<dbReference type="SMART" id="SM00612">
    <property type="entry name" value="Kelch"/>
    <property type="match status" value="6"/>
</dbReference>
<protein>
    <submittedName>
        <fullName evidence="4">Galactose oxidase, central domain</fullName>
    </submittedName>
</protein>
<dbReference type="Proteomes" id="UP000236732">
    <property type="component" value="Unassembled WGS sequence"/>
</dbReference>
<dbReference type="EMBL" id="FNVT01000001">
    <property type="protein sequence ID" value="SEF81024.1"/>
    <property type="molecule type" value="Genomic_DNA"/>
</dbReference>
<reference evidence="4 5" key="1">
    <citation type="submission" date="2016-10" db="EMBL/GenBank/DDBJ databases">
        <authorList>
            <person name="de Groot N.N."/>
        </authorList>
    </citation>
    <scope>NUCLEOTIDE SEQUENCE [LARGE SCALE GENOMIC DNA]</scope>
    <source>
        <strain evidence="4 5">CGMCC 4.7037</strain>
    </source>
</reference>
<keyword evidence="1" id="KW-0880">Kelch repeat</keyword>
<evidence type="ECO:0000313" key="4">
    <source>
        <dbReference type="EMBL" id="SEF81024.1"/>
    </source>
</evidence>
<dbReference type="Gene3D" id="2.120.10.80">
    <property type="entry name" value="Kelch-type beta propeller"/>
    <property type="match status" value="1"/>
</dbReference>
<proteinExistence type="predicted"/>
<gene>
    <name evidence="4" type="ORF">SAMN05444920_101727</name>
</gene>
<feature type="region of interest" description="Disordered" evidence="3">
    <location>
        <begin position="1"/>
        <end position="21"/>
    </location>
</feature>
<evidence type="ECO:0000256" key="1">
    <source>
        <dbReference type="ARBA" id="ARBA00022441"/>
    </source>
</evidence>
<dbReference type="AlphaFoldDB" id="A0A1H5V1D3"/>
<organism evidence="4 5">
    <name type="scientific">Nonomuraea solani</name>
    <dbReference type="NCBI Taxonomy" id="1144553"/>
    <lineage>
        <taxon>Bacteria</taxon>
        <taxon>Bacillati</taxon>
        <taxon>Actinomycetota</taxon>
        <taxon>Actinomycetes</taxon>
        <taxon>Streptosporangiales</taxon>
        <taxon>Streptosporangiaceae</taxon>
        <taxon>Nonomuraea</taxon>
    </lineage>
</organism>
<sequence length="390" mass="38955">MTSTTLAATGQWTRTGDLPAPSSWYGRHDGAVTLTGGKVLAAGGATASQAARTQAALYDPGAKTWTATGALQTSRRLHTMTLLDDGKVLVAGGISGTAQFPAPGLASAELYDPATGTWTATGGLHGNRWGHSAALLQNGKVLVAGGATVRSGQSVKALRTAELYDPATGTWTEAAPMTDARSGHVAVVLPNGRVLVVGGVVPVAKDAEAALAFCEIFDPANGTWAPTGDLLAARGRHQATPLSDGTVLATGGSAPGGPGDGTFDPYSRATAELYTPGTGAWTALPDMPSGRGLHRAVPLGQKRALVIGGTGSVRDGVGYAGALIFDGATKTWTPAGGLAVGRWGFAVAKLAGAAGVLVTGGVVRSGLAAAVLGTDELTVATEVFTEAVVP</sequence>
<evidence type="ECO:0000313" key="5">
    <source>
        <dbReference type="Proteomes" id="UP000236732"/>
    </source>
</evidence>
<dbReference type="SUPFAM" id="SSF117281">
    <property type="entry name" value="Kelch motif"/>
    <property type="match status" value="1"/>
</dbReference>
<evidence type="ECO:0000256" key="3">
    <source>
        <dbReference type="SAM" id="MobiDB-lite"/>
    </source>
</evidence>
<dbReference type="InterPro" id="IPR006652">
    <property type="entry name" value="Kelch_1"/>
</dbReference>
<name>A0A1H5V1D3_9ACTN</name>
<keyword evidence="5" id="KW-1185">Reference proteome</keyword>
<evidence type="ECO:0000256" key="2">
    <source>
        <dbReference type="ARBA" id="ARBA00022737"/>
    </source>
</evidence>
<keyword evidence="2" id="KW-0677">Repeat</keyword>
<dbReference type="Gene3D" id="2.130.10.80">
    <property type="entry name" value="Galactose oxidase/kelch, beta-propeller"/>
    <property type="match status" value="4"/>
</dbReference>
<dbReference type="PANTHER" id="PTHR24412:SF489">
    <property type="entry name" value="RING FINGER DOMAIN AND KELCH REPEAT-CONTAINING PROTEIN DDB_G0271372"/>
    <property type="match status" value="1"/>
</dbReference>
<accession>A0A1H5V1D3</accession>